<feature type="domain" description="Peptidase S11 D-alanyl-D-alanine carboxypeptidase A N-terminal" evidence="10">
    <location>
        <begin position="506"/>
        <end position="696"/>
    </location>
</feature>
<dbReference type="EC" id="3.4.-.-" evidence="11"/>
<proteinExistence type="inferred from homology"/>
<feature type="compositionally biased region" description="Pro residues" evidence="8">
    <location>
        <begin position="237"/>
        <end position="253"/>
    </location>
</feature>
<feature type="compositionally biased region" description="Low complexity" evidence="8">
    <location>
        <begin position="385"/>
        <end position="398"/>
    </location>
</feature>
<feature type="compositionally biased region" description="Low complexity" evidence="8">
    <location>
        <begin position="134"/>
        <end position="166"/>
    </location>
</feature>
<feature type="compositionally biased region" description="Acidic residues" evidence="8">
    <location>
        <begin position="64"/>
        <end position="75"/>
    </location>
</feature>
<dbReference type="Gene3D" id="3.40.710.10">
    <property type="entry name" value="DD-peptidase/beta-lactamase superfamily"/>
    <property type="match status" value="1"/>
</dbReference>
<evidence type="ECO:0000256" key="3">
    <source>
        <dbReference type="ARBA" id="ARBA00022801"/>
    </source>
</evidence>
<evidence type="ECO:0000256" key="7">
    <source>
        <dbReference type="RuleBase" id="RU004016"/>
    </source>
</evidence>
<evidence type="ECO:0000256" key="1">
    <source>
        <dbReference type="ARBA" id="ARBA00007164"/>
    </source>
</evidence>
<keyword evidence="11" id="KW-0645">Protease</keyword>
<feature type="compositionally biased region" description="Pro residues" evidence="8">
    <location>
        <begin position="119"/>
        <end position="133"/>
    </location>
</feature>
<keyword evidence="6" id="KW-0961">Cell wall biogenesis/degradation</keyword>
<evidence type="ECO:0000313" key="12">
    <source>
        <dbReference type="Proteomes" id="UP001596074"/>
    </source>
</evidence>
<dbReference type="InterPro" id="IPR001967">
    <property type="entry name" value="Peptidase_S11_N"/>
</dbReference>
<keyword evidence="9" id="KW-1133">Transmembrane helix</keyword>
<feature type="compositionally biased region" description="Acidic residues" evidence="8">
    <location>
        <begin position="167"/>
        <end position="177"/>
    </location>
</feature>
<accession>A0ABW0ZRY3</accession>
<dbReference type="Proteomes" id="UP001596074">
    <property type="component" value="Unassembled WGS sequence"/>
</dbReference>
<dbReference type="PANTHER" id="PTHR21581">
    <property type="entry name" value="D-ALANYL-D-ALANINE CARBOXYPEPTIDASE"/>
    <property type="match status" value="1"/>
</dbReference>
<dbReference type="EMBL" id="JBHSON010000001">
    <property type="protein sequence ID" value="MFC5744143.1"/>
    <property type="molecule type" value="Genomic_DNA"/>
</dbReference>
<keyword evidence="2" id="KW-0732">Signal</keyword>
<evidence type="ECO:0000256" key="9">
    <source>
        <dbReference type="SAM" id="Phobius"/>
    </source>
</evidence>
<keyword evidence="4" id="KW-0133">Cell shape</keyword>
<keyword evidence="12" id="KW-1185">Reference proteome</keyword>
<evidence type="ECO:0000256" key="5">
    <source>
        <dbReference type="ARBA" id="ARBA00022984"/>
    </source>
</evidence>
<comment type="similarity">
    <text evidence="1 7">Belongs to the peptidase S11 family.</text>
</comment>
<reference evidence="12" key="1">
    <citation type="journal article" date="2019" name="Int. J. Syst. Evol. Microbiol.">
        <title>The Global Catalogue of Microorganisms (GCM) 10K type strain sequencing project: providing services to taxonomists for standard genome sequencing and annotation.</title>
        <authorList>
            <consortium name="The Broad Institute Genomics Platform"/>
            <consortium name="The Broad Institute Genome Sequencing Center for Infectious Disease"/>
            <person name="Wu L."/>
            <person name="Ma J."/>
        </authorList>
    </citation>
    <scope>NUCLEOTIDE SEQUENCE [LARGE SCALE GENOMIC DNA]</scope>
    <source>
        <strain evidence="12">KCTC 42087</strain>
    </source>
</reference>
<evidence type="ECO:0000256" key="4">
    <source>
        <dbReference type="ARBA" id="ARBA00022960"/>
    </source>
</evidence>
<feature type="compositionally biased region" description="Low complexity" evidence="8">
    <location>
        <begin position="335"/>
        <end position="347"/>
    </location>
</feature>
<evidence type="ECO:0000256" key="8">
    <source>
        <dbReference type="SAM" id="MobiDB-lite"/>
    </source>
</evidence>
<sequence length="824" mass="85587">MQDPAPLKDPAQPPAESSDADGAPESPRSGTAAFRTAPASGAREDDAEGSERDEDGPEGGGGEPPEDDAEAEATGEDSAPERAEAEEAIGEKPEFSALIFNSAGQWTIPAPTDEAPAAEPSPPEPPAPEPPAAEPAAAEAAVPEAAVPEAAVPEAAVPEAAVPEAAVPEEPEQEVSEPEAPPADEPVAPASATVPEIDRKIAPKVAPETVPEIDVAAARPKPPPPPEEPDPLGLTPEPVPDEPQGPPDVPAPEPEPEPEPDAQAFYEDPLQQRGAPEARPSAPVPADAWEGWPQSSHTAPPVPREVRPQQEIRVLPQEVRLPQGYASPPTPAPAAPQEQTPQAYAQPPAQPQPRVQPPPPQPERPQQPPQEYSPGPPHHQYGETPPAYGAAAPPHYGPVQQDDQQTFGEARDFAAAYEAAASEVKGRKKRRRGLISLIIVLVLLAGGAAGQLVRPVPEPRMQLTLPASTHTFPGSAPVLPLPVQGQSALYVDGIGPMGASGGTVPTPTASVAKVMTAYVFLRSHPLASGQPGPIYTVSPQAAAQMPERRERGESLLGVTAGMRLTERKALEALMIISANDVAHELARWDAGDPRAFVQKMNDTARTLGMTSTRYTDPSGYDSGTVSTAADQVKLLRAAMDVPAFAEIVSKRSYVPDDGGAVRAGGNVLIGQYGVVGGKTGYTDAAGGNFVFAARRRLAGVDVLFLGAVMGQRSPSALGALRASRDLLAAAQRTLTSVTLAQGGARVGRVDDGLGGFTPVRAAAPITVVGWPGLTVRIRVDGDPPRTAAQGTRVGSVKAGAADVPLELGQRLEEPSILKRLIRLG</sequence>
<dbReference type="GO" id="GO:0004180">
    <property type="term" value="F:carboxypeptidase activity"/>
    <property type="evidence" value="ECO:0007669"/>
    <property type="project" value="UniProtKB-KW"/>
</dbReference>
<keyword evidence="3 11" id="KW-0378">Hydrolase</keyword>
<dbReference type="Pfam" id="PF00768">
    <property type="entry name" value="Peptidase_S11"/>
    <property type="match status" value="1"/>
</dbReference>
<dbReference type="PANTHER" id="PTHR21581:SF33">
    <property type="entry name" value="D-ALANYL-D-ALANINE CARBOXYPEPTIDASE DACB"/>
    <property type="match status" value="1"/>
</dbReference>
<keyword evidence="9" id="KW-0812">Transmembrane</keyword>
<gene>
    <name evidence="11" type="ORF">ACFPZN_00800</name>
</gene>
<evidence type="ECO:0000256" key="6">
    <source>
        <dbReference type="ARBA" id="ARBA00023316"/>
    </source>
</evidence>
<feature type="compositionally biased region" description="Acidic residues" evidence="8">
    <location>
        <begin position="45"/>
        <end position="57"/>
    </location>
</feature>
<feature type="compositionally biased region" description="Basic and acidic residues" evidence="8">
    <location>
        <begin position="79"/>
        <end position="94"/>
    </location>
</feature>
<keyword evidence="9" id="KW-0472">Membrane</keyword>
<keyword evidence="5" id="KW-0573">Peptidoglycan synthesis</keyword>
<feature type="transmembrane region" description="Helical" evidence="9">
    <location>
        <begin position="434"/>
        <end position="453"/>
    </location>
</feature>
<organism evidence="11 12">
    <name type="scientific">Actinomadura rugatobispora</name>
    <dbReference type="NCBI Taxonomy" id="1994"/>
    <lineage>
        <taxon>Bacteria</taxon>
        <taxon>Bacillati</taxon>
        <taxon>Actinomycetota</taxon>
        <taxon>Actinomycetes</taxon>
        <taxon>Streptosporangiales</taxon>
        <taxon>Thermomonosporaceae</taxon>
        <taxon>Actinomadura</taxon>
    </lineage>
</organism>
<name>A0ABW0ZRY3_9ACTN</name>
<dbReference type="SUPFAM" id="SSF56601">
    <property type="entry name" value="beta-lactamase/transpeptidase-like"/>
    <property type="match status" value="1"/>
</dbReference>
<comment type="caution">
    <text evidence="11">The sequence shown here is derived from an EMBL/GenBank/DDBJ whole genome shotgun (WGS) entry which is preliminary data.</text>
</comment>
<feature type="region of interest" description="Disordered" evidence="8">
    <location>
        <begin position="1"/>
        <end position="402"/>
    </location>
</feature>
<keyword evidence="11" id="KW-0121">Carboxypeptidase</keyword>
<dbReference type="InterPro" id="IPR012338">
    <property type="entry name" value="Beta-lactam/transpept-like"/>
</dbReference>
<evidence type="ECO:0000256" key="2">
    <source>
        <dbReference type="ARBA" id="ARBA00022729"/>
    </source>
</evidence>
<dbReference type="PRINTS" id="PR00725">
    <property type="entry name" value="DADACBPTASE1"/>
</dbReference>
<evidence type="ECO:0000259" key="10">
    <source>
        <dbReference type="Pfam" id="PF00768"/>
    </source>
</evidence>
<dbReference type="RefSeq" id="WP_378279032.1">
    <property type="nucleotide sequence ID" value="NZ_JBHSON010000001.1"/>
</dbReference>
<protein>
    <submittedName>
        <fullName evidence="11">D-alanyl-D-alanine carboxypeptidase family protein</fullName>
        <ecNumber evidence="11">3.4.-.-</ecNumber>
    </submittedName>
</protein>
<dbReference type="InterPro" id="IPR018044">
    <property type="entry name" value="Peptidase_S11"/>
</dbReference>
<evidence type="ECO:0000313" key="11">
    <source>
        <dbReference type="EMBL" id="MFC5744143.1"/>
    </source>
</evidence>
<feature type="compositionally biased region" description="Pro residues" evidence="8">
    <location>
        <begin position="348"/>
        <end position="368"/>
    </location>
</feature>